<dbReference type="InterPro" id="IPR027450">
    <property type="entry name" value="AlkB-like"/>
</dbReference>
<comment type="caution">
    <text evidence="2">The sequence shown here is derived from an EMBL/GenBank/DDBJ whole genome shotgun (WGS) entry which is preliminary data.</text>
</comment>
<dbReference type="SUPFAM" id="SSF51197">
    <property type="entry name" value="Clavaminate synthase-like"/>
    <property type="match status" value="1"/>
</dbReference>
<dbReference type="InterPro" id="IPR037151">
    <property type="entry name" value="AlkB-like_sf"/>
</dbReference>
<name>A0AAD5X8W8_9FUNG</name>
<feature type="domain" description="Alpha-ketoglutarate-dependent dioxygenase AlkB-like" evidence="1">
    <location>
        <begin position="48"/>
        <end position="183"/>
    </location>
</feature>
<evidence type="ECO:0000313" key="3">
    <source>
        <dbReference type="Proteomes" id="UP001212841"/>
    </source>
</evidence>
<dbReference type="Proteomes" id="UP001212841">
    <property type="component" value="Unassembled WGS sequence"/>
</dbReference>
<dbReference type="EMBL" id="JADGJD010000006">
    <property type="protein sequence ID" value="KAJ3057306.1"/>
    <property type="molecule type" value="Genomic_DNA"/>
</dbReference>
<organism evidence="2 3">
    <name type="scientific">Rhizophlyctis rosea</name>
    <dbReference type="NCBI Taxonomy" id="64517"/>
    <lineage>
        <taxon>Eukaryota</taxon>
        <taxon>Fungi</taxon>
        <taxon>Fungi incertae sedis</taxon>
        <taxon>Chytridiomycota</taxon>
        <taxon>Chytridiomycota incertae sedis</taxon>
        <taxon>Chytridiomycetes</taxon>
        <taxon>Rhizophlyctidales</taxon>
        <taxon>Rhizophlyctidaceae</taxon>
        <taxon>Rhizophlyctis</taxon>
    </lineage>
</organism>
<proteinExistence type="predicted"/>
<dbReference type="AlphaFoldDB" id="A0AAD5X8W8"/>
<protein>
    <recommendedName>
        <fullName evidence="1">Alpha-ketoglutarate-dependent dioxygenase AlkB-like domain-containing protein</fullName>
    </recommendedName>
</protein>
<dbReference type="Pfam" id="PF13532">
    <property type="entry name" value="2OG-FeII_Oxy_2"/>
    <property type="match status" value="1"/>
</dbReference>
<sequence length="240" mass="27470">MFTTFTLDYGSDSFAHLSSGIAFENHSETRQGAICVAFNPNGAIPIIRTTTSYTQPSQPFTPALHDLVSRIQTASNSPTLTVNNAMVEIYQPGYTKMGFHTDQALDLEADSFICLFSCYEDPEEKHPRKLVVKEKLTNKEFEIPLTQNSCVRWSTLTNAQHLHKIISGPKDKTQSRWLGITLRLSKTFVNIRAGEWHFQDGRHLRVATDEERKEFMQYKSLENKNIEYAYPEISYTLSRH</sequence>
<accession>A0AAD5X8W8</accession>
<evidence type="ECO:0000313" key="2">
    <source>
        <dbReference type="EMBL" id="KAJ3057306.1"/>
    </source>
</evidence>
<gene>
    <name evidence="2" type="ORF">HK097_009259</name>
</gene>
<reference evidence="2" key="1">
    <citation type="submission" date="2020-05" db="EMBL/GenBank/DDBJ databases">
        <title>Phylogenomic resolution of chytrid fungi.</title>
        <authorList>
            <person name="Stajich J.E."/>
            <person name="Amses K."/>
            <person name="Simmons R."/>
            <person name="Seto K."/>
            <person name="Myers J."/>
            <person name="Bonds A."/>
            <person name="Quandt C.A."/>
            <person name="Barry K."/>
            <person name="Liu P."/>
            <person name="Grigoriev I."/>
            <person name="Longcore J.E."/>
            <person name="James T.Y."/>
        </authorList>
    </citation>
    <scope>NUCLEOTIDE SEQUENCE</scope>
    <source>
        <strain evidence="2">JEL0318</strain>
    </source>
</reference>
<keyword evidence="3" id="KW-1185">Reference proteome</keyword>
<dbReference type="Gene3D" id="2.60.120.590">
    <property type="entry name" value="Alpha-ketoglutarate-dependent dioxygenase AlkB-like"/>
    <property type="match status" value="1"/>
</dbReference>
<evidence type="ECO:0000259" key="1">
    <source>
        <dbReference type="Pfam" id="PF13532"/>
    </source>
</evidence>